<comment type="caution">
    <text evidence="1">The sequence shown here is derived from an EMBL/GenBank/DDBJ whole genome shotgun (WGS) entry which is preliminary data.</text>
</comment>
<dbReference type="Proteomes" id="UP000229554">
    <property type="component" value="Unassembled WGS sequence"/>
</dbReference>
<gene>
    <name evidence="1" type="ORF">COU88_03035</name>
</gene>
<organism evidence="1 2">
    <name type="scientific">Candidatus Roizmanbacteria bacterium CG10_big_fil_rev_8_21_14_0_10_39_6</name>
    <dbReference type="NCBI Taxonomy" id="1974853"/>
    <lineage>
        <taxon>Bacteria</taxon>
        <taxon>Candidatus Roizmaniibacteriota</taxon>
    </lineage>
</organism>
<proteinExistence type="predicted"/>
<evidence type="ECO:0000313" key="1">
    <source>
        <dbReference type="EMBL" id="PJE62801.1"/>
    </source>
</evidence>
<accession>A0A2M8KSB7</accession>
<sequence>MNDFGLSSVELGLTKIETYQVQSRANDLSQVKFFRDNEELRKTIIANPFSQSTLNYVTKAIGENNTYITLRSAILAEQSGSYEQAVRRLTHKEQEQKLYEQMDVSAEMTIRIQKNIEDRLTTIDTVSNEDLYSDLCYIAFETREEAEIQTRFALSQRRGFRLSIANFLEERQKLSYYKEEALLQPKLFAEKYLKQKFSGQISIEQLPIGFVIYLDEQDYALMTTDDKKPQNILSRGTVLGDEWLQQDLRRKIILINKGGIKVGFKTPQSLLETRRHEIRHLIFSQFHEQQNRIFLPETKEALLKCQNERDYHKISRILYEDFVERAKDEIIAYFSHRFFDETDHALGLTYYDGHIKELENTLSERNDMTQVTKDAIVDKFRKDRQKCYKMVRRIRHVAEKLYIDSYDGMIEQDKAEALLRNTPGIKIHRLAKFIRKTKGDITSLW</sequence>
<dbReference type="EMBL" id="PFED01000124">
    <property type="protein sequence ID" value="PJE62801.1"/>
    <property type="molecule type" value="Genomic_DNA"/>
</dbReference>
<dbReference type="AlphaFoldDB" id="A0A2M8KSB7"/>
<evidence type="ECO:0000313" key="2">
    <source>
        <dbReference type="Proteomes" id="UP000229554"/>
    </source>
</evidence>
<protein>
    <submittedName>
        <fullName evidence="1">Uncharacterized protein</fullName>
    </submittedName>
</protein>
<name>A0A2M8KSB7_9BACT</name>
<reference evidence="2" key="1">
    <citation type="submission" date="2017-09" db="EMBL/GenBank/DDBJ databases">
        <title>Depth-based differentiation of microbial function through sediment-hosted aquifers and enrichment of novel symbionts in the deep terrestrial subsurface.</title>
        <authorList>
            <person name="Probst A.J."/>
            <person name="Ladd B."/>
            <person name="Jarett J.K."/>
            <person name="Geller-Mcgrath D.E."/>
            <person name="Sieber C.M.K."/>
            <person name="Emerson J.B."/>
            <person name="Anantharaman K."/>
            <person name="Thomas B.C."/>
            <person name="Malmstrom R."/>
            <person name="Stieglmeier M."/>
            <person name="Klingl A."/>
            <person name="Woyke T."/>
            <person name="Ryan C.M."/>
            <person name="Banfield J.F."/>
        </authorList>
    </citation>
    <scope>NUCLEOTIDE SEQUENCE [LARGE SCALE GENOMIC DNA]</scope>
</reference>